<accession>A0AAD8P0F1</accession>
<dbReference type="Proteomes" id="UP001229421">
    <property type="component" value="Unassembled WGS sequence"/>
</dbReference>
<dbReference type="PANTHER" id="PTHR47380:SF4">
    <property type="entry name" value="OS02G0533000 PROTEIN"/>
    <property type="match status" value="1"/>
</dbReference>
<organism evidence="1 2">
    <name type="scientific">Tagetes erecta</name>
    <name type="common">African marigold</name>
    <dbReference type="NCBI Taxonomy" id="13708"/>
    <lineage>
        <taxon>Eukaryota</taxon>
        <taxon>Viridiplantae</taxon>
        <taxon>Streptophyta</taxon>
        <taxon>Embryophyta</taxon>
        <taxon>Tracheophyta</taxon>
        <taxon>Spermatophyta</taxon>
        <taxon>Magnoliopsida</taxon>
        <taxon>eudicotyledons</taxon>
        <taxon>Gunneridae</taxon>
        <taxon>Pentapetalae</taxon>
        <taxon>asterids</taxon>
        <taxon>campanulids</taxon>
        <taxon>Asterales</taxon>
        <taxon>Asteraceae</taxon>
        <taxon>Asteroideae</taxon>
        <taxon>Heliantheae alliance</taxon>
        <taxon>Tageteae</taxon>
        <taxon>Tagetes</taxon>
    </lineage>
</organism>
<comment type="caution">
    <text evidence="1">The sequence shown here is derived from an EMBL/GenBank/DDBJ whole genome shotgun (WGS) entry which is preliminary data.</text>
</comment>
<sequence>MASISTCLTITPNYSYTKPSSIISLKPSRQLHFSYKAHNHIFSTNVSSVAAMATVRPTGIIESDKFPAEVMNRVTNVVDKCGRRVTLRDTASITGIKLIVTERALQALVIDTNAFIEINKLVKVAYGTTLIGSFLFLVLL</sequence>
<protein>
    <submittedName>
        <fullName evidence="1">Uncharacterized protein</fullName>
    </submittedName>
</protein>
<dbReference type="GO" id="GO:0009941">
    <property type="term" value="C:chloroplast envelope"/>
    <property type="evidence" value="ECO:0007669"/>
    <property type="project" value="TreeGrafter"/>
</dbReference>
<gene>
    <name evidence="1" type="ORF">QVD17_17618</name>
</gene>
<proteinExistence type="predicted"/>
<dbReference type="EMBL" id="JAUHHV010000004">
    <property type="protein sequence ID" value="KAK1428778.1"/>
    <property type="molecule type" value="Genomic_DNA"/>
</dbReference>
<name>A0AAD8P0F1_TARER</name>
<evidence type="ECO:0000313" key="1">
    <source>
        <dbReference type="EMBL" id="KAK1428778.1"/>
    </source>
</evidence>
<dbReference type="PANTHER" id="PTHR47380">
    <property type="entry name" value="OS02G0533000 PROTEIN"/>
    <property type="match status" value="1"/>
</dbReference>
<dbReference type="InterPro" id="IPR044200">
    <property type="entry name" value="At5g03900-like"/>
</dbReference>
<evidence type="ECO:0000313" key="2">
    <source>
        <dbReference type="Proteomes" id="UP001229421"/>
    </source>
</evidence>
<dbReference type="AlphaFoldDB" id="A0AAD8P0F1"/>
<reference evidence="1" key="1">
    <citation type="journal article" date="2023" name="bioRxiv">
        <title>Improved chromosome-level genome assembly for marigold (Tagetes erecta).</title>
        <authorList>
            <person name="Jiang F."/>
            <person name="Yuan L."/>
            <person name="Wang S."/>
            <person name="Wang H."/>
            <person name="Xu D."/>
            <person name="Wang A."/>
            <person name="Fan W."/>
        </authorList>
    </citation>
    <scope>NUCLEOTIDE SEQUENCE</scope>
    <source>
        <strain evidence="1">WSJ</strain>
        <tissue evidence="1">Leaf</tissue>
    </source>
</reference>
<keyword evidence="2" id="KW-1185">Reference proteome</keyword>